<organism evidence="1 2">
    <name type="scientific">Pseudolactococcus reticulitermitis</name>
    <dbReference type="NCBI Taxonomy" id="2025039"/>
    <lineage>
        <taxon>Bacteria</taxon>
        <taxon>Bacillati</taxon>
        <taxon>Bacillota</taxon>
        <taxon>Bacilli</taxon>
        <taxon>Lactobacillales</taxon>
        <taxon>Streptococcaceae</taxon>
        <taxon>Pseudolactococcus</taxon>
    </lineage>
</organism>
<dbReference type="Proteomes" id="UP000218689">
    <property type="component" value="Unassembled WGS sequence"/>
</dbReference>
<dbReference type="EMBL" id="BEDT01000004">
    <property type="protein sequence ID" value="GAX47953.1"/>
    <property type="molecule type" value="Genomic_DNA"/>
</dbReference>
<dbReference type="AlphaFoldDB" id="A0A224XEE9"/>
<dbReference type="RefSeq" id="WP_094785000.1">
    <property type="nucleotide sequence ID" value="NZ_BEDT01000004.1"/>
</dbReference>
<evidence type="ECO:0000313" key="1">
    <source>
        <dbReference type="EMBL" id="GAX47953.1"/>
    </source>
</evidence>
<reference evidence="2" key="1">
    <citation type="submission" date="2017-08" db="EMBL/GenBank/DDBJ databases">
        <title>Draft genome sequence of Lactococcus sp. strain Rs-Y01, isolated from the gut of the lower termite Reticulitermes speratus.</title>
        <authorList>
            <person name="Ohkuma M."/>
            <person name="Yuki M."/>
        </authorList>
    </citation>
    <scope>NUCLEOTIDE SEQUENCE [LARGE SCALE GENOMIC DNA]</scope>
    <source>
        <strain evidence="2">Rs-Y01</strain>
    </source>
</reference>
<proteinExistence type="predicted"/>
<sequence>MGKRDLTINAKDFNLDNIGTTFELLDLYPVFNQVDNLDENGNQQFYKNGNVMTKETDEITGYMYAVKVLDGKFKRKTQTVKINGINPLMTIEKFYDSDDVKIKFDNLRNSYIGQNGALSYLADSVSLVVDNKVKKSDEKAGK</sequence>
<gene>
    <name evidence="1" type="ORF">RsY01_1567</name>
</gene>
<accession>A0A224XEE9</accession>
<evidence type="ECO:0000313" key="2">
    <source>
        <dbReference type="Proteomes" id="UP000218689"/>
    </source>
</evidence>
<comment type="caution">
    <text evidence="1">The sequence shown here is derived from an EMBL/GenBank/DDBJ whole genome shotgun (WGS) entry which is preliminary data.</text>
</comment>
<protein>
    <submittedName>
        <fullName evidence="1">Uncharacterized protein</fullName>
    </submittedName>
</protein>
<name>A0A224XEE9_9LACT</name>
<keyword evidence="2" id="KW-1185">Reference proteome</keyword>
<dbReference type="OrthoDB" id="2185187at2"/>